<comment type="caution">
    <text evidence="7">The sequence shown here is derived from an EMBL/GenBank/DDBJ whole genome shotgun (WGS) entry which is preliminary data.</text>
</comment>
<reference evidence="8" key="1">
    <citation type="journal article" date="2019" name="Int. J. Syst. Evol. Microbiol.">
        <title>The Global Catalogue of Microorganisms (GCM) 10K type strain sequencing project: providing services to taxonomists for standard genome sequencing and annotation.</title>
        <authorList>
            <consortium name="The Broad Institute Genomics Platform"/>
            <consortium name="The Broad Institute Genome Sequencing Center for Infectious Disease"/>
            <person name="Wu L."/>
            <person name="Ma J."/>
        </authorList>
    </citation>
    <scope>NUCLEOTIDE SEQUENCE [LARGE SCALE GENOMIC DNA]</scope>
    <source>
        <strain evidence="8">JCM 9458</strain>
    </source>
</reference>
<gene>
    <name evidence="7" type="ORF">GCM10020369_32470</name>
</gene>
<dbReference type="CDD" id="cd02440">
    <property type="entry name" value="AdoMet_MTases"/>
    <property type="match status" value="1"/>
</dbReference>
<feature type="region of interest" description="Disordered" evidence="5">
    <location>
        <begin position="1"/>
        <end position="80"/>
    </location>
</feature>
<dbReference type="PANTHER" id="PTHR12133">
    <property type="entry name" value="TRNA (ADENINE(58)-N(1))-METHYLTRANSFERASE"/>
    <property type="match status" value="1"/>
</dbReference>
<dbReference type="EMBL" id="BAAAYN010000021">
    <property type="protein sequence ID" value="GAA3387991.1"/>
    <property type="molecule type" value="Genomic_DNA"/>
</dbReference>
<evidence type="ECO:0000313" key="7">
    <source>
        <dbReference type="EMBL" id="GAA3387991.1"/>
    </source>
</evidence>
<dbReference type="Gene3D" id="3.10.330.20">
    <property type="match status" value="1"/>
</dbReference>
<sequence>MKSAETERPVDDSTVDMSAIEVQAPEAEGAQSRTKIANVAAEHARTESVSDTTSSGGRPQRPVGASRRGPFAPGDRVQLTDPKGRLHTVVLEAGKAFHTHRGALAHDDLIGKPEGIVVQASSGTQYLALRPLLADFVLSMPRGAQVIYPKDAAQIVAMGDIFPGARVLEAGAGSGALTCSLLRAVGEHGAVYSYERREDFADIARVNVERFFGGPHPAWSLTVGDVADATGLEVDRVILDMLSPWEVLPTVAPALVPGGVLIAYVATTTQLSATVEALREHGSFTEPRSWETLVRDWHVDGLAVRPDHRMVAHTAFLVSSRRLSDGVVAPRRQRKPSKGAEAYQALRAGKPDPSAPAPAAPKIPTAPESPTPPGSPAAPESPAADV</sequence>
<dbReference type="SUPFAM" id="SSF53335">
    <property type="entry name" value="S-adenosyl-L-methionine-dependent methyltransferases"/>
    <property type="match status" value="1"/>
</dbReference>
<evidence type="ECO:0000313" key="8">
    <source>
        <dbReference type="Proteomes" id="UP001501676"/>
    </source>
</evidence>
<evidence type="ECO:0000256" key="2">
    <source>
        <dbReference type="ARBA" id="ARBA00022679"/>
    </source>
</evidence>
<feature type="compositionally biased region" description="Low complexity" evidence="5">
    <location>
        <begin position="377"/>
        <end position="386"/>
    </location>
</feature>
<evidence type="ECO:0000256" key="1">
    <source>
        <dbReference type="ARBA" id="ARBA00022603"/>
    </source>
</evidence>
<keyword evidence="2" id="KW-0808">Transferase</keyword>
<dbReference type="Pfam" id="PF14801">
    <property type="entry name" value="TrmI-like_N"/>
    <property type="match status" value="1"/>
</dbReference>
<dbReference type="Gene3D" id="3.40.50.150">
    <property type="entry name" value="Vaccinia Virus protein VP39"/>
    <property type="match status" value="1"/>
</dbReference>
<dbReference type="InterPro" id="IPR029063">
    <property type="entry name" value="SAM-dependent_MTases_sf"/>
</dbReference>
<dbReference type="InterPro" id="IPR049470">
    <property type="entry name" value="TRM61_C"/>
</dbReference>
<dbReference type="Pfam" id="PF08704">
    <property type="entry name" value="GCD14"/>
    <property type="match status" value="1"/>
</dbReference>
<keyword evidence="3" id="KW-0949">S-adenosyl-L-methionine</keyword>
<feature type="region of interest" description="Disordered" evidence="5">
    <location>
        <begin position="327"/>
        <end position="386"/>
    </location>
</feature>
<evidence type="ECO:0000256" key="4">
    <source>
        <dbReference type="ARBA" id="ARBA00022694"/>
    </source>
</evidence>
<organism evidence="7 8">
    <name type="scientific">Cryptosporangium minutisporangium</name>
    <dbReference type="NCBI Taxonomy" id="113569"/>
    <lineage>
        <taxon>Bacteria</taxon>
        <taxon>Bacillati</taxon>
        <taxon>Actinomycetota</taxon>
        <taxon>Actinomycetes</taxon>
        <taxon>Cryptosporangiales</taxon>
        <taxon>Cryptosporangiaceae</taxon>
        <taxon>Cryptosporangium</taxon>
    </lineage>
</organism>
<dbReference type="PROSITE" id="PS51620">
    <property type="entry name" value="SAM_TRM61"/>
    <property type="match status" value="1"/>
</dbReference>
<keyword evidence="8" id="KW-1185">Reference proteome</keyword>
<proteinExistence type="predicted"/>
<feature type="domain" description="tRNA (adenine(58)-N(1))-methyltransferase catalytic subunit TRM61 C-terminal" evidence="6">
    <location>
        <begin position="137"/>
        <end position="300"/>
    </location>
</feature>
<evidence type="ECO:0000259" key="6">
    <source>
        <dbReference type="Pfam" id="PF08704"/>
    </source>
</evidence>
<evidence type="ECO:0000256" key="5">
    <source>
        <dbReference type="SAM" id="MobiDB-lite"/>
    </source>
</evidence>
<feature type="compositionally biased region" description="Pro residues" evidence="5">
    <location>
        <begin position="367"/>
        <end position="376"/>
    </location>
</feature>
<keyword evidence="1" id="KW-0489">Methyltransferase</keyword>
<feature type="compositionally biased region" description="Basic and acidic residues" evidence="5">
    <location>
        <begin position="1"/>
        <end position="11"/>
    </location>
</feature>
<name>A0ABP6SYF4_9ACTN</name>
<keyword evidence="4" id="KW-0819">tRNA processing</keyword>
<evidence type="ECO:0000256" key="3">
    <source>
        <dbReference type="ARBA" id="ARBA00022691"/>
    </source>
</evidence>
<accession>A0ABP6SYF4</accession>
<protein>
    <recommendedName>
        <fullName evidence="6">tRNA (adenine(58)-N(1))-methyltransferase catalytic subunit TRM61 C-terminal domain-containing protein</fullName>
    </recommendedName>
</protein>
<dbReference type="InterPro" id="IPR014816">
    <property type="entry name" value="tRNA_MeTrfase_Gcd14"/>
</dbReference>
<dbReference type="Proteomes" id="UP001501676">
    <property type="component" value="Unassembled WGS sequence"/>
</dbReference>
<dbReference type="PANTHER" id="PTHR12133:SF1">
    <property type="entry name" value="TRNA (ADENINE(58)-N(1))-METHYLTRANSFERASE, MITOCHONDRIAL"/>
    <property type="match status" value="1"/>
</dbReference>